<gene>
    <name evidence="3" type="ORF">VTK73DRAFT_399</name>
</gene>
<proteinExistence type="predicted"/>
<feature type="compositionally biased region" description="Basic and acidic residues" evidence="1">
    <location>
        <begin position="362"/>
        <end position="375"/>
    </location>
</feature>
<name>A0ABR3XEI2_9PEZI</name>
<dbReference type="Proteomes" id="UP001586593">
    <property type="component" value="Unassembled WGS sequence"/>
</dbReference>
<accession>A0ABR3XEI2</accession>
<evidence type="ECO:0000256" key="1">
    <source>
        <dbReference type="SAM" id="MobiDB-lite"/>
    </source>
</evidence>
<dbReference type="SMART" id="SM00027">
    <property type="entry name" value="EH"/>
    <property type="match status" value="1"/>
</dbReference>
<feature type="compositionally biased region" description="Basic residues" evidence="1">
    <location>
        <begin position="565"/>
        <end position="588"/>
    </location>
</feature>
<organism evidence="3 4">
    <name type="scientific">Phialemonium thermophilum</name>
    <dbReference type="NCBI Taxonomy" id="223376"/>
    <lineage>
        <taxon>Eukaryota</taxon>
        <taxon>Fungi</taxon>
        <taxon>Dikarya</taxon>
        <taxon>Ascomycota</taxon>
        <taxon>Pezizomycotina</taxon>
        <taxon>Sordariomycetes</taxon>
        <taxon>Sordariomycetidae</taxon>
        <taxon>Cephalothecales</taxon>
        <taxon>Cephalothecaceae</taxon>
        <taxon>Phialemonium</taxon>
    </lineage>
</organism>
<dbReference type="EMBL" id="JAZHXJ010000107">
    <property type="protein sequence ID" value="KAL1874373.1"/>
    <property type="molecule type" value="Genomic_DNA"/>
</dbReference>
<keyword evidence="4" id="KW-1185">Reference proteome</keyword>
<dbReference type="InterPro" id="IPR011992">
    <property type="entry name" value="EF-hand-dom_pair"/>
</dbReference>
<comment type="caution">
    <text evidence="3">The sequence shown here is derived from an EMBL/GenBank/DDBJ whole genome shotgun (WGS) entry which is preliminary data.</text>
</comment>
<evidence type="ECO:0000313" key="3">
    <source>
        <dbReference type="EMBL" id="KAL1874373.1"/>
    </source>
</evidence>
<dbReference type="SUPFAM" id="SSF47473">
    <property type="entry name" value="EF-hand"/>
    <property type="match status" value="1"/>
</dbReference>
<feature type="compositionally biased region" description="Polar residues" evidence="1">
    <location>
        <begin position="186"/>
        <end position="209"/>
    </location>
</feature>
<dbReference type="Gene3D" id="1.10.238.10">
    <property type="entry name" value="EF-hand"/>
    <property type="match status" value="1"/>
</dbReference>
<feature type="compositionally biased region" description="Basic residues" evidence="1">
    <location>
        <begin position="501"/>
        <end position="520"/>
    </location>
</feature>
<feature type="region of interest" description="Disordered" evidence="1">
    <location>
        <begin position="1"/>
        <end position="115"/>
    </location>
</feature>
<dbReference type="Pfam" id="PF12763">
    <property type="entry name" value="EH"/>
    <property type="match status" value="1"/>
</dbReference>
<sequence>MAMQGRAPTHGPTTAAPLTAGDNDLDTPRSTALTGATLAFNAKKPSQGTAEQPAPAPRTPNQALRDNGALLAANEASKGRQTPIKPQTSGSVYKFGGRETNVAGQDKAAGSDRRDLEHTAVTQRLTQYLNSPSHSPHHLSPSGRPGPDQRSPSFIAATLAASRSVSPSPNPTGPPSPHPGTLGHSLLSTNMRHQSSLGTHSPSPSTQSSDRPDTSPIPSTKSLISAFEGKRDTDTDPIKKKNPSHAREAAARPKPRPLTPPRSLSPRLREFHNHPAHGDNNTAPMPTPGPKLTRTGRPDAPPHIVRTAPVQVVSPKPKRVQPQPLPSPPAARDNGLYANKAMEIETPLRPPNPLPSPGSARPADHDGGVELDTQKRPPSASSTSTDDTFVSASSTQSPRRGSPTREQSKGGEGFPTDPARPRRSENLIKPVARSPSLPSPGTRPKSLSRHPTGTPGDAGPPLRLESLTNAIVASNLAASRHTPSLPPEYASSPPPVPPPRRNSHHHHIIPLHNPLHHHHSGEHANLHDRRHRGSSRSPQRRAGTTMLQTLRQEPSKSDDEDTRLRMHRHRRKALGRKKHAHHEGARKRWRDEVSPRERKRYEAVWASNRGLFLEGTPLAAAGAQGGKQQRAVKVTVPPDELVANVVVRDIWSRSRLPFDELAEVWDLVDRKGIGALDKQEFVVGMWLIDQRLRGRKIPARVSDSVWESAWGMRAPRR</sequence>
<protein>
    <recommendedName>
        <fullName evidence="2">EH domain-containing protein</fullName>
    </recommendedName>
</protein>
<feature type="compositionally biased region" description="Basic and acidic residues" evidence="1">
    <location>
        <begin position="267"/>
        <end position="277"/>
    </location>
</feature>
<dbReference type="CDD" id="cd00052">
    <property type="entry name" value="EH"/>
    <property type="match status" value="1"/>
</dbReference>
<dbReference type="InterPro" id="IPR000261">
    <property type="entry name" value="EH_dom"/>
</dbReference>
<feature type="compositionally biased region" description="Basic and acidic residues" evidence="1">
    <location>
        <begin position="228"/>
        <end position="251"/>
    </location>
</feature>
<reference evidence="3 4" key="1">
    <citation type="journal article" date="2024" name="Commun. Biol.">
        <title>Comparative genomic analysis of thermophilic fungi reveals convergent evolutionary adaptations and gene losses.</title>
        <authorList>
            <person name="Steindorff A.S."/>
            <person name="Aguilar-Pontes M.V."/>
            <person name="Robinson A.J."/>
            <person name="Andreopoulos B."/>
            <person name="LaButti K."/>
            <person name="Kuo A."/>
            <person name="Mondo S."/>
            <person name="Riley R."/>
            <person name="Otillar R."/>
            <person name="Haridas S."/>
            <person name="Lipzen A."/>
            <person name="Grimwood J."/>
            <person name="Schmutz J."/>
            <person name="Clum A."/>
            <person name="Reid I.D."/>
            <person name="Moisan M.C."/>
            <person name="Butler G."/>
            <person name="Nguyen T.T.M."/>
            <person name="Dewar K."/>
            <person name="Conant G."/>
            <person name="Drula E."/>
            <person name="Henrissat B."/>
            <person name="Hansel C."/>
            <person name="Singer S."/>
            <person name="Hutchinson M.I."/>
            <person name="de Vries R.P."/>
            <person name="Natvig D.O."/>
            <person name="Powell A.J."/>
            <person name="Tsang A."/>
            <person name="Grigoriev I.V."/>
        </authorList>
    </citation>
    <scope>NUCLEOTIDE SEQUENCE [LARGE SCALE GENOMIC DNA]</scope>
    <source>
        <strain evidence="3 4">ATCC 24622</strain>
    </source>
</reference>
<feature type="region of interest" description="Disordered" evidence="1">
    <location>
        <begin position="480"/>
        <end position="593"/>
    </location>
</feature>
<evidence type="ECO:0000259" key="2">
    <source>
        <dbReference type="PROSITE" id="PS50031"/>
    </source>
</evidence>
<dbReference type="PROSITE" id="PS50031">
    <property type="entry name" value="EH"/>
    <property type="match status" value="1"/>
</dbReference>
<feature type="compositionally biased region" description="Low complexity" evidence="1">
    <location>
        <begin position="131"/>
        <end position="146"/>
    </location>
</feature>
<feature type="domain" description="EH" evidence="2">
    <location>
        <begin position="633"/>
        <end position="709"/>
    </location>
</feature>
<feature type="compositionally biased region" description="Low complexity" evidence="1">
    <location>
        <begin position="379"/>
        <end position="395"/>
    </location>
</feature>
<feature type="compositionally biased region" description="Pro residues" evidence="1">
    <location>
        <begin position="168"/>
        <end position="178"/>
    </location>
</feature>
<feature type="region of interest" description="Disordered" evidence="1">
    <location>
        <begin position="127"/>
        <end position="463"/>
    </location>
</feature>
<evidence type="ECO:0000313" key="4">
    <source>
        <dbReference type="Proteomes" id="UP001586593"/>
    </source>
</evidence>